<dbReference type="OrthoDB" id="202537at2759"/>
<dbReference type="Pfam" id="PF04082">
    <property type="entry name" value="Fungal_trans"/>
    <property type="match status" value="1"/>
</dbReference>
<dbReference type="PANTHER" id="PTHR22847:SF637">
    <property type="entry name" value="WD REPEAT DOMAIN 5B"/>
    <property type="match status" value="1"/>
</dbReference>
<dbReference type="eggNOG" id="KOG0228">
    <property type="taxonomic scope" value="Eukaryota"/>
</dbReference>
<dbReference type="InterPro" id="IPR013320">
    <property type="entry name" value="ConA-like_dom_sf"/>
</dbReference>
<dbReference type="InterPro" id="IPR020472">
    <property type="entry name" value="WD40_PAC1"/>
</dbReference>
<evidence type="ECO:0000256" key="12">
    <source>
        <dbReference type="PROSITE-ProRule" id="PRU00221"/>
    </source>
</evidence>
<dbReference type="EMBL" id="BAUL01000231">
    <property type="protein sequence ID" value="GAD98155.1"/>
    <property type="molecule type" value="Genomic_DNA"/>
</dbReference>
<feature type="repeat" description="WD" evidence="12">
    <location>
        <begin position="1661"/>
        <end position="1702"/>
    </location>
</feature>
<feature type="repeat" description="WD" evidence="12">
    <location>
        <begin position="1451"/>
        <end position="1492"/>
    </location>
</feature>
<evidence type="ECO:0000259" key="14">
    <source>
        <dbReference type="SMART" id="SM00906"/>
    </source>
</evidence>
<dbReference type="InterPro" id="IPR023296">
    <property type="entry name" value="Glyco_hydro_beta-prop_sf"/>
</dbReference>
<dbReference type="GO" id="GO:0004553">
    <property type="term" value="F:hydrolase activity, hydrolyzing O-glycosyl compounds"/>
    <property type="evidence" value="ECO:0007669"/>
    <property type="project" value="InterPro"/>
</dbReference>
<organism evidence="15 16">
    <name type="scientific">Byssochlamys spectabilis (strain No. 5 / NBRC 109023)</name>
    <name type="common">Paecilomyces variotii</name>
    <dbReference type="NCBI Taxonomy" id="1356009"/>
    <lineage>
        <taxon>Eukaryota</taxon>
        <taxon>Fungi</taxon>
        <taxon>Dikarya</taxon>
        <taxon>Ascomycota</taxon>
        <taxon>Pezizomycotina</taxon>
        <taxon>Eurotiomycetes</taxon>
        <taxon>Eurotiomycetidae</taxon>
        <taxon>Eurotiales</taxon>
        <taxon>Thermoascaceae</taxon>
        <taxon>Paecilomyces</taxon>
    </lineage>
</organism>
<dbReference type="Gene3D" id="2.130.10.10">
    <property type="entry name" value="YVTN repeat-like/Quinoprotein amine dehydrogenase"/>
    <property type="match status" value="5"/>
</dbReference>
<comment type="caution">
    <text evidence="15">The sequence shown here is derived from an EMBL/GenBank/DDBJ whole genome shotgun (WGS) entry which is preliminary data.</text>
</comment>
<dbReference type="eggNOG" id="KOG0271">
    <property type="taxonomic scope" value="Eukaryota"/>
</dbReference>
<comment type="similarity">
    <text evidence="2">Belongs to the glycosyl hydrolase 32 family.</text>
</comment>
<dbReference type="GO" id="GO:0008270">
    <property type="term" value="F:zinc ion binding"/>
    <property type="evidence" value="ECO:0007669"/>
    <property type="project" value="InterPro"/>
</dbReference>
<dbReference type="PROSITE" id="PS50082">
    <property type="entry name" value="WD_REPEATS_2"/>
    <property type="match status" value="11"/>
</dbReference>
<feature type="repeat" description="WD" evidence="12">
    <location>
        <begin position="1577"/>
        <end position="1608"/>
    </location>
</feature>
<dbReference type="PROSITE" id="PS50294">
    <property type="entry name" value="WD_REPEATS_REGION"/>
    <property type="match status" value="11"/>
</dbReference>
<dbReference type="GO" id="GO:0005634">
    <property type="term" value="C:nucleus"/>
    <property type="evidence" value="ECO:0007669"/>
    <property type="project" value="TreeGrafter"/>
</dbReference>
<feature type="repeat" description="WD" evidence="12">
    <location>
        <begin position="1283"/>
        <end position="1324"/>
    </location>
</feature>
<dbReference type="Pfam" id="PF00400">
    <property type="entry name" value="WD40"/>
    <property type="match status" value="11"/>
</dbReference>
<feature type="domain" description="Xylanolytic transcriptional activator regulatory" evidence="14">
    <location>
        <begin position="1938"/>
        <end position="2022"/>
    </location>
</feature>
<dbReference type="InterPro" id="IPR015943">
    <property type="entry name" value="WD40/YVTN_repeat-like_dom_sf"/>
</dbReference>
<dbReference type="GO" id="GO:0005741">
    <property type="term" value="C:mitochondrial outer membrane"/>
    <property type="evidence" value="ECO:0007669"/>
    <property type="project" value="UniProtKB-SubCell"/>
</dbReference>
<dbReference type="Gene3D" id="3.40.50.300">
    <property type="entry name" value="P-loop containing nucleotide triphosphate hydrolases"/>
    <property type="match status" value="1"/>
</dbReference>
<dbReference type="SMART" id="SM00320">
    <property type="entry name" value="WD40"/>
    <property type="match status" value="11"/>
</dbReference>
<dbReference type="InterPro" id="IPR001680">
    <property type="entry name" value="WD40_rpt"/>
</dbReference>
<evidence type="ECO:0000256" key="10">
    <source>
        <dbReference type="ARBA" id="ARBA00039789"/>
    </source>
</evidence>
<feature type="region of interest" description="Disordered" evidence="13">
    <location>
        <begin position="2295"/>
        <end position="2330"/>
    </location>
</feature>
<keyword evidence="3 12" id="KW-0853">WD repeat</keyword>
<dbReference type="Proteomes" id="UP000018001">
    <property type="component" value="Unassembled WGS sequence"/>
</dbReference>
<evidence type="ECO:0000313" key="16">
    <source>
        <dbReference type="Proteomes" id="UP000018001"/>
    </source>
</evidence>
<feature type="repeat" description="WD" evidence="12">
    <location>
        <begin position="1325"/>
        <end position="1366"/>
    </location>
</feature>
<dbReference type="FunFam" id="2.115.10.20:FF:000011">
    <property type="entry name" value="Glycosyl hydrolases family 32 superfamily"/>
    <property type="match status" value="1"/>
</dbReference>
<dbReference type="CDD" id="cd12148">
    <property type="entry name" value="fungal_TF_MHR"/>
    <property type="match status" value="1"/>
</dbReference>
<dbReference type="GO" id="GO:0005975">
    <property type="term" value="P:carbohydrate metabolic process"/>
    <property type="evidence" value="ECO:0007669"/>
    <property type="project" value="InterPro"/>
</dbReference>
<evidence type="ECO:0000256" key="4">
    <source>
        <dbReference type="ARBA" id="ARBA00022729"/>
    </source>
</evidence>
<dbReference type="Pfam" id="PF00251">
    <property type="entry name" value="Glyco_hydro_32N"/>
    <property type="match status" value="1"/>
</dbReference>
<comment type="function">
    <text evidence="11">Involved in mitochondrial fission. Acts as an adapter protein required to form mitochondrial fission complexes. Formation of these complexes is required to promote constriction and fission of the mitochondrial compartment at a late step in mitochondrial division.</text>
</comment>
<evidence type="ECO:0000256" key="6">
    <source>
        <dbReference type="ARBA" id="ARBA00022801"/>
    </source>
</evidence>
<gene>
    <name evidence="15" type="ORF">PVAR5_6846</name>
</gene>
<dbReference type="GO" id="GO:1990234">
    <property type="term" value="C:transferase complex"/>
    <property type="evidence" value="ECO:0007669"/>
    <property type="project" value="UniProtKB-ARBA"/>
</dbReference>
<evidence type="ECO:0000256" key="1">
    <source>
        <dbReference type="ARBA" id="ARBA00004570"/>
    </source>
</evidence>
<dbReference type="PANTHER" id="PTHR22847">
    <property type="entry name" value="WD40 REPEAT PROTEIN"/>
    <property type="match status" value="1"/>
</dbReference>
<evidence type="ECO:0000256" key="8">
    <source>
        <dbReference type="ARBA" id="ARBA00023295"/>
    </source>
</evidence>
<reference evidence="16" key="1">
    <citation type="journal article" date="2014" name="Genome Announc.">
        <title>Draft genome sequence of the formaldehyde-resistant fungus Byssochlamys spectabilis No. 5 (anamorph Paecilomyces variotii No. 5) (NBRC109023).</title>
        <authorList>
            <person name="Oka T."/>
            <person name="Ekino K."/>
            <person name="Fukuda K."/>
            <person name="Nomura Y."/>
        </authorList>
    </citation>
    <scope>NUCLEOTIDE SEQUENCE [LARGE SCALE GENOMIC DNA]</scope>
    <source>
        <strain evidence="16">No. 5 / NBRC 109023</strain>
    </source>
</reference>
<feature type="compositionally biased region" description="Low complexity" evidence="13">
    <location>
        <begin position="2318"/>
        <end position="2330"/>
    </location>
</feature>
<evidence type="ECO:0000256" key="9">
    <source>
        <dbReference type="ARBA" id="ARBA00038415"/>
    </source>
</evidence>
<dbReference type="InterPro" id="IPR013189">
    <property type="entry name" value="Glyco_hydro_32_C"/>
</dbReference>
<dbReference type="PROSITE" id="PS00678">
    <property type="entry name" value="WD_REPEATS_1"/>
    <property type="match status" value="3"/>
</dbReference>
<evidence type="ECO:0000256" key="13">
    <source>
        <dbReference type="SAM" id="MobiDB-lite"/>
    </source>
</evidence>
<sequence>MSTLATARSIDPFSGTGYHEKTDLSHDHIDKVSRKLQEDHSDFVRWRPSFHLLAPHGWLNDPCGPGYDTSRGRYLLAFQWNPNGNDWGNISWGLSTSRDLVSWETLSQPCLAPAASYDRLGIFTGCLRSTNVNGQLDGTLTYLYTSVNQLPIHYTIPYTPGCESLSIAVSHDGGDTWERFPCNPILPGPPECLKVTGWRDPFISAWPSAPANIRQEGVLYGFISGGLSEATPTVFVYTINKHSLAEWKFAGTLLDVGLNLRPSRWSGDLGVNWEVTNLVTCTDDEGISRDFVIMGSEGCLPRSKSARAKDHIARDSRAQRSQLWVCVKERDTANRSKSTALMEYSFGGIFDNGLLYAANSFWDPVIEQQVVFGWITEEDLPDNLRHRQGWSGLISLPRVLGLMTIHRVKGARSTANIKDITSVETTLDKLGTYTIRTMKISPDPRLQRLRMGSQKTYVGQKWLNSVRNCTTKTSELQNILPLRTSRWEVDAKFAVSRDCMQVGIVIYHDQALQHKTRLVWDPMSETFMIERPDVWNGKTNTPVNHAPEVCPHTLFTYKTKSGGSDGFDEEREEPLHMHAFYDTSVLEVFVNERTVLSTRIYYPTATGDSTSTGCHGMYFFAEEFGVENNEFGTTALLGATVWDGTLTEHMDRKFDLTKLPVADGAAFDSYSDRHEEECLPHTRTEILRQITCWAKDPHGNCIFWLNGMAGTGKSTIARTMAGTLKQNGSLAASFFFKRGEGDRSNASRFFPTIVRQLALQIPQLEVHVAQVVDSDPSIATKSLKEQFHQLLLQPLFHLGLGEDSPVLTTVIVIDALDECEQEADIRTILQLLPCVKECRTIQLRFLVTSRPELPIRLGFKHVSDSYQDLILHDIPEETTRHDICLFLRHKFAQIRQVHSLPQNWPREEDIQNLTEMAVPLFIFAATVCRFVGDLNWEPEERLATVLQTDSSMSKLDRTYTPILAQVLRGQDQEESEILIREVQDIIGIIIILASPLSIISLSALLEIPVKKINRRLEAFHSVLSIPTEVHGSLRLLHLSFRDFLLDPRTDSPFRVDGIDMHRRLAIQCVRIMSYGLKKNICNLPDYGSLRVEIGGKAVNDHLSMELKYACRYWVHHMREGKLEIRDEDNIHVFLREHLLHWLEAMAMLEIMAESANCIAILQSLVQPRTSCKLSTFLYDARRFILKYAGVIDAAPLQLYCSALVFAPETSVTRNIFKDQIPSWIRRRPRVETSWSSNLQTLEGHSSSVPAIAFSPDGKLVASSSRDHTVKLWDVTSGILQQTLEGHSDWVSDVAFSPDGKIVASCSGDCTIILWDPTTGSMQQSIEAHSSWVSAVGFSPNGSLFASCSHDCTIKLWDTISRTLLRTIEAHPRWVSAVAFSPDGQRIASCSRDHKVKIWDTLSGTLERTLEGHSGWVGDVDFSPDGKLIASVSWDRTVKVWDVISGTLWQTLEGHSDWVSAVKFSPDGTFIASCSHDGTIKLWERTSGCLQQTLEGHARAVETIAFHPDGSLLASGSRDYTIKFWDTTPVSHERALKGHSDQVSAIALSPDNTLAASGSYDSTVQLWDTVSGSLRHSLEGHLGAVEDVTFSSDGRLIASCSDDGTVKLWYTISMIVYHTLHGHSDWVITAVFSPDNRLLASGSHDTTVKLWDIASGTLQHTLEGHSNAIEAISFSPDGNTIASTCDSHIVKLWDTASGILRQNVVVDGTLSRTFCSCARRLKRLEDAVFGSDLSHTDELRHFSRPPGSENPENRQNQDEEQQHASRWLEGMATTPDIAATPNEVKSSPYWNGPEEATEFKTSTQLDISKILDNLPTLTVAEDLLQRFITQVNALYHMLHAPTAWSNLYGLYDALSRRIAPTRTRLAFCLSIFSASAYLNRRKKELWSMSESPRVLSDKWFRHAVFLATSPPVGASTEALQAVVTITHLSMEFSGFSANFHSLWLSTIRMAQQMRIHRLDTPYDLEERKQNGVDLVDVESKRRLWWHIVSSDWLLASMGGPQEGTYLLHPRQMETKLPRNIDDEAIPSGKTNPSREDYSLPLTTPTTMSYFICRIKAATLSREVVDRLPPSYFSCPGADSSNEIYDTILLLDRNYSNFLKSLPPFFRLDSSQNDASVFRDKPYLDSQRSFINFTIYTHITRLHRPFLIRGSSEPKFAYSRMQCIRSAEMVLDIRRNRMAAEKDLRKLYYVQHHVLMAVIVLAMDVCFNPDELRIDERKADILAACQLLENGSDEEGAGTEPDQGISRGMQKAISSLRDMLNKHKARHHQTNDAVLEHPSVYTADKSKMADRVVGHRTTTTTTTTTNCRDETAFPPEASTNQQHNESQSQQQQPFDELWNDFFTVAPSFDIPDWTELLADLDCQLGAAR</sequence>
<keyword evidence="4" id="KW-0732">Signal</keyword>
<protein>
    <recommendedName>
        <fullName evidence="10">Mitochondrial division protein 1</fullName>
    </recommendedName>
</protein>
<keyword evidence="5" id="KW-0677">Repeat</keyword>
<evidence type="ECO:0000256" key="2">
    <source>
        <dbReference type="ARBA" id="ARBA00009902"/>
    </source>
</evidence>
<dbReference type="Gene3D" id="2.60.120.560">
    <property type="entry name" value="Exo-inulinase, domain 1"/>
    <property type="match status" value="1"/>
</dbReference>
<dbReference type="SMART" id="SM00640">
    <property type="entry name" value="Glyco_32"/>
    <property type="match status" value="1"/>
</dbReference>
<name>V5I447_BYSSN</name>
<dbReference type="SUPFAM" id="SSF50978">
    <property type="entry name" value="WD40 repeat-like"/>
    <property type="match status" value="1"/>
</dbReference>
<evidence type="ECO:0000313" key="15">
    <source>
        <dbReference type="EMBL" id="GAD98155.1"/>
    </source>
</evidence>
<feature type="repeat" description="WD" evidence="12">
    <location>
        <begin position="1241"/>
        <end position="1282"/>
    </location>
</feature>
<dbReference type="GO" id="GO:0006351">
    <property type="term" value="P:DNA-templated transcription"/>
    <property type="evidence" value="ECO:0007669"/>
    <property type="project" value="InterPro"/>
</dbReference>
<accession>V5I447</accession>
<evidence type="ECO:0000256" key="3">
    <source>
        <dbReference type="ARBA" id="ARBA00022574"/>
    </source>
</evidence>
<keyword evidence="8" id="KW-0326">Glycosidase</keyword>
<dbReference type="InterPro" id="IPR027417">
    <property type="entry name" value="P-loop_NTPase"/>
</dbReference>
<dbReference type="InterPro" id="IPR001362">
    <property type="entry name" value="Glyco_hydro_32"/>
</dbReference>
<feature type="region of interest" description="Disordered" evidence="13">
    <location>
        <begin position="1736"/>
        <end position="1762"/>
    </location>
</feature>
<dbReference type="Pfam" id="PF08244">
    <property type="entry name" value="Glyco_hydro_32C"/>
    <property type="match status" value="1"/>
</dbReference>
<feature type="repeat" description="WD" evidence="12">
    <location>
        <begin position="1619"/>
        <end position="1660"/>
    </location>
</feature>
<dbReference type="InterPro" id="IPR056884">
    <property type="entry name" value="NPHP3-like_N"/>
</dbReference>
<dbReference type="SUPFAM" id="SSF52540">
    <property type="entry name" value="P-loop containing nucleoside triphosphate hydrolases"/>
    <property type="match status" value="1"/>
</dbReference>
<feature type="repeat" description="WD" evidence="12">
    <location>
        <begin position="1367"/>
        <end position="1408"/>
    </location>
</feature>
<keyword evidence="6" id="KW-0378">Hydrolase</keyword>
<dbReference type="InterPro" id="IPR019775">
    <property type="entry name" value="WD40_repeat_CS"/>
</dbReference>
<dbReference type="Gene3D" id="2.115.10.20">
    <property type="entry name" value="Glycosyl hydrolase domain, family 43"/>
    <property type="match status" value="1"/>
</dbReference>
<dbReference type="InterPro" id="IPR036322">
    <property type="entry name" value="WD40_repeat_dom_sf"/>
</dbReference>
<dbReference type="HOGENOM" id="CLU_229551_0_0_1"/>
<evidence type="ECO:0000256" key="7">
    <source>
        <dbReference type="ARBA" id="ARBA00023242"/>
    </source>
</evidence>
<dbReference type="SUPFAM" id="SSF50998">
    <property type="entry name" value="Quinoprotein alcohol dehydrogenase-like"/>
    <property type="match status" value="1"/>
</dbReference>
<dbReference type="CDD" id="cd00200">
    <property type="entry name" value="WD40"/>
    <property type="match status" value="2"/>
</dbReference>
<proteinExistence type="inferred from homology"/>
<dbReference type="PRINTS" id="PR00320">
    <property type="entry name" value="GPROTEINBRPT"/>
</dbReference>
<keyword evidence="7" id="KW-0539">Nucleus</keyword>
<comment type="similarity">
    <text evidence="9">Belongs to the WD repeat MDV1/CAF4 family.</text>
</comment>
<dbReference type="InterPro" id="IPR011047">
    <property type="entry name" value="Quinoprotein_ADH-like_sf"/>
</dbReference>
<comment type="subcellular location">
    <subcellularLocation>
        <location evidence="1">Mitochondrion outer membrane</location>
        <topology evidence="1">Peripheral membrane protein</topology>
        <orientation evidence="1">Cytoplasmic side</orientation>
    </subcellularLocation>
</comment>
<dbReference type="InterPro" id="IPR007219">
    <property type="entry name" value="XnlR_reg_dom"/>
</dbReference>
<dbReference type="SUPFAM" id="SSF49899">
    <property type="entry name" value="Concanavalin A-like lectins/glucanases"/>
    <property type="match status" value="1"/>
</dbReference>
<dbReference type="InParanoid" id="V5I447"/>
<dbReference type="CDD" id="cd18621">
    <property type="entry name" value="GH32_XdINV-like"/>
    <property type="match status" value="1"/>
</dbReference>
<dbReference type="SMART" id="SM00906">
    <property type="entry name" value="Fungal_trans"/>
    <property type="match status" value="1"/>
</dbReference>
<dbReference type="GO" id="GO:0003677">
    <property type="term" value="F:DNA binding"/>
    <property type="evidence" value="ECO:0007669"/>
    <property type="project" value="InterPro"/>
</dbReference>
<evidence type="ECO:0000256" key="11">
    <source>
        <dbReference type="ARBA" id="ARBA00043913"/>
    </source>
</evidence>
<keyword evidence="16" id="KW-1185">Reference proteome</keyword>
<evidence type="ECO:0000256" key="5">
    <source>
        <dbReference type="ARBA" id="ARBA00022737"/>
    </source>
</evidence>
<feature type="repeat" description="WD" evidence="12">
    <location>
        <begin position="1535"/>
        <end position="1576"/>
    </location>
</feature>
<feature type="repeat" description="WD" evidence="12">
    <location>
        <begin position="1409"/>
        <end position="1450"/>
    </location>
</feature>
<dbReference type="Pfam" id="PF24883">
    <property type="entry name" value="NPHP3_N"/>
    <property type="match status" value="1"/>
</dbReference>
<feature type="compositionally biased region" description="Basic and acidic residues" evidence="13">
    <location>
        <begin position="1750"/>
        <end position="1762"/>
    </location>
</feature>
<dbReference type="SUPFAM" id="SSF75005">
    <property type="entry name" value="Arabinanase/levansucrase/invertase"/>
    <property type="match status" value="1"/>
</dbReference>
<dbReference type="InterPro" id="IPR013148">
    <property type="entry name" value="Glyco_hydro_32_N"/>
</dbReference>
<feature type="repeat" description="WD" evidence="12">
    <location>
        <begin position="1493"/>
        <end position="1525"/>
    </location>
</feature>